<dbReference type="InterPro" id="IPR056441">
    <property type="entry name" value="Beta-barrel_GLAA-B_II"/>
</dbReference>
<feature type="domain" description="GLAA-B beta-barrel" evidence="9">
    <location>
        <begin position="349"/>
        <end position="416"/>
    </location>
</feature>
<accession>A0A934RV03</accession>
<evidence type="ECO:0000256" key="3">
    <source>
        <dbReference type="ARBA" id="ARBA00022729"/>
    </source>
</evidence>
<dbReference type="Pfam" id="PF23763">
    <property type="entry name" value="Beta-barrel_GLAA-B_I"/>
    <property type="match status" value="1"/>
</dbReference>
<dbReference type="Pfam" id="PF23764">
    <property type="entry name" value="Beta-barrel_GLAA-B_II"/>
    <property type="match status" value="1"/>
</dbReference>
<name>A0A934RV03_9BACT</name>
<dbReference type="InterPro" id="IPR012334">
    <property type="entry name" value="Pectin_lyas_fold"/>
</dbReference>
<evidence type="ECO:0000259" key="8">
    <source>
        <dbReference type="Pfam" id="PF23763"/>
    </source>
</evidence>
<keyword evidence="6" id="KW-0326">Glycosidase</keyword>
<dbReference type="InterPro" id="IPR039448">
    <property type="entry name" value="Beta_helix"/>
</dbReference>
<dbReference type="AlphaFoldDB" id="A0A934RV03"/>
<sequence>MRFPHSLSSAIRCVATLIAAALCVCSLVSARVIELPPEEGDMTLKLREALEGVESKDVTIVLSKGTYLFKPDYATQRYCYVTNHNNGLKNIIFPLSGFDSVTIEGNGAELVFHGQVLPFRIEDCDKVRIRDLSIDWDYPFTFLGEVVATNEEEGWRDIRPVQKGYSWKLEKGKLVFPNIDGFKYKIMGATLPFDAKEKRVSHGAWDQYSDPEHVERRPGGILRFHEKLKQYPPVGSLLSSKGGMDENRYAPAFQLMNSRDIVFDGVVVHHALGMGFLFERCEDIVIRRSGVYLKEGTNRVISALADATHFCNCKGDILIENSRFENMLDDTTNVHGTYVVVDEVLNERTVRATYGHFQQLGFEFAGVGDEVWFIHSPDPSRGDVNTVESVREINENYFELRFEEKLPDALAVGDILENKTWNPTFTFRGCIARDHRARNIVIKTPHKIVIEDNEFSSMMSSIFFRGETFFWYESGAVSDVLIRNNRFEYCAYSAMEHAVLYVTPRLGKSFDKSIRYDRNIRFVDNHIRTFDNRIVWADRVEGLVIKGNTIEKVDQGDQLHPEAALFDFKNCSDVEISGNRYIGSYAKAIEADASSRETLQVSNNEGF</sequence>
<protein>
    <submittedName>
        <fullName evidence="10">Right-handed parallel beta-helix repeat-containing protein</fullName>
    </submittedName>
</protein>
<evidence type="ECO:0000256" key="2">
    <source>
        <dbReference type="ARBA" id="ARBA00001271"/>
    </source>
</evidence>
<dbReference type="Proteomes" id="UP000617628">
    <property type="component" value="Unassembled WGS sequence"/>
</dbReference>
<evidence type="ECO:0000256" key="6">
    <source>
        <dbReference type="ARBA" id="ARBA00023295"/>
    </source>
</evidence>
<dbReference type="RefSeq" id="WP_200353541.1">
    <property type="nucleotide sequence ID" value="NZ_JAENIL010000001.1"/>
</dbReference>
<comment type="catalytic activity">
    <reaction evidence="1">
        <text>Hydrolysis of terminal, non-reducing alpha-D-galactose residues in alpha-D-galactosides, including galactose oligosaccharides, galactomannans and galactolipids.</text>
        <dbReference type="EC" id="3.2.1.22"/>
    </reaction>
</comment>
<dbReference type="InterPro" id="IPR057275">
    <property type="entry name" value="Beta-barrel_GLAA-B_I"/>
</dbReference>
<evidence type="ECO:0000259" key="9">
    <source>
        <dbReference type="Pfam" id="PF23764"/>
    </source>
</evidence>
<comment type="catalytic activity">
    <reaction evidence="2">
        <text>Hydrolysis of terminal, non-reducing branched (1-&gt;3)-alpha-D-galactosidic residues, producing free D-galactose.</text>
        <dbReference type="EC" id="3.2.1.n1"/>
    </reaction>
</comment>
<keyword evidence="3" id="KW-0732">Signal</keyword>
<organism evidence="10 11">
    <name type="scientific">Pelagicoccus mobilis</name>
    <dbReference type="NCBI Taxonomy" id="415221"/>
    <lineage>
        <taxon>Bacteria</taxon>
        <taxon>Pseudomonadati</taxon>
        <taxon>Verrucomicrobiota</taxon>
        <taxon>Opitutia</taxon>
        <taxon>Puniceicoccales</taxon>
        <taxon>Pelagicoccaceae</taxon>
        <taxon>Pelagicoccus</taxon>
    </lineage>
</organism>
<evidence type="ECO:0000256" key="1">
    <source>
        <dbReference type="ARBA" id="ARBA00001255"/>
    </source>
</evidence>
<dbReference type="EMBL" id="JAENIL010000001">
    <property type="protein sequence ID" value="MBK1875326.1"/>
    <property type="molecule type" value="Genomic_DNA"/>
</dbReference>
<proteinExistence type="predicted"/>
<evidence type="ECO:0000259" key="7">
    <source>
        <dbReference type="Pfam" id="PF13229"/>
    </source>
</evidence>
<gene>
    <name evidence="10" type="ORF">JIN87_00530</name>
</gene>
<evidence type="ECO:0000256" key="5">
    <source>
        <dbReference type="ARBA" id="ARBA00022801"/>
    </source>
</evidence>
<reference evidence="10" key="1">
    <citation type="submission" date="2021-01" db="EMBL/GenBank/DDBJ databases">
        <title>Modified the classification status of verrucomicrobia.</title>
        <authorList>
            <person name="Feng X."/>
        </authorList>
    </citation>
    <scope>NUCLEOTIDE SEQUENCE</scope>
    <source>
        <strain evidence="10">KCTC 13126</strain>
    </source>
</reference>
<feature type="domain" description="Right handed beta helix" evidence="7">
    <location>
        <begin position="422"/>
        <end position="604"/>
    </location>
</feature>
<keyword evidence="11" id="KW-1185">Reference proteome</keyword>
<dbReference type="Gene3D" id="2.160.20.10">
    <property type="entry name" value="Single-stranded right-handed beta-helix, Pectin lyase-like"/>
    <property type="match status" value="2"/>
</dbReference>
<evidence type="ECO:0000313" key="11">
    <source>
        <dbReference type="Proteomes" id="UP000617628"/>
    </source>
</evidence>
<keyword evidence="5" id="KW-0378">Hydrolase</keyword>
<comment type="caution">
    <text evidence="10">The sequence shown here is derived from an EMBL/GenBank/DDBJ whole genome shotgun (WGS) entry which is preliminary data.</text>
</comment>
<dbReference type="InterPro" id="IPR011050">
    <property type="entry name" value="Pectin_lyase_fold/virulence"/>
</dbReference>
<feature type="domain" description="GLAA-B beta-barrel" evidence="8">
    <location>
        <begin position="144"/>
        <end position="238"/>
    </location>
</feature>
<evidence type="ECO:0000256" key="4">
    <source>
        <dbReference type="ARBA" id="ARBA00022737"/>
    </source>
</evidence>
<dbReference type="SUPFAM" id="SSF51126">
    <property type="entry name" value="Pectin lyase-like"/>
    <property type="match status" value="1"/>
</dbReference>
<dbReference type="Pfam" id="PF13229">
    <property type="entry name" value="Beta_helix"/>
    <property type="match status" value="1"/>
</dbReference>
<evidence type="ECO:0000313" key="10">
    <source>
        <dbReference type="EMBL" id="MBK1875326.1"/>
    </source>
</evidence>
<dbReference type="GO" id="GO:0004557">
    <property type="term" value="F:alpha-galactosidase activity"/>
    <property type="evidence" value="ECO:0007669"/>
    <property type="project" value="UniProtKB-EC"/>
</dbReference>
<keyword evidence="4" id="KW-0677">Repeat</keyword>